<comment type="caution">
    <text evidence="3">The sequence shown here is derived from an EMBL/GenBank/DDBJ whole genome shotgun (WGS) entry which is preliminary data.</text>
</comment>
<dbReference type="RefSeq" id="WP_386193273.1">
    <property type="nucleotide sequence ID" value="NZ_JBHSBC010000032.1"/>
</dbReference>
<protein>
    <recommendedName>
        <fullName evidence="5">Fibronectin attachment protein</fullName>
    </recommendedName>
</protein>
<evidence type="ECO:0008006" key="5">
    <source>
        <dbReference type="Google" id="ProtNLM"/>
    </source>
</evidence>
<reference evidence="4" key="1">
    <citation type="journal article" date="2019" name="Int. J. Syst. Evol. Microbiol.">
        <title>The Global Catalogue of Microorganisms (GCM) 10K type strain sequencing project: providing services to taxonomists for standard genome sequencing and annotation.</title>
        <authorList>
            <consortium name="The Broad Institute Genomics Platform"/>
            <consortium name="The Broad Institute Genome Sequencing Center for Infectious Disease"/>
            <person name="Wu L."/>
            <person name="Ma J."/>
        </authorList>
    </citation>
    <scope>NUCLEOTIDE SEQUENCE [LARGE SCALE GENOMIC DNA]</scope>
    <source>
        <strain evidence="4">TBRC 7912</strain>
    </source>
</reference>
<feature type="compositionally biased region" description="Pro residues" evidence="1">
    <location>
        <begin position="152"/>
        <end position="162"/>
    </location>
</feature>
<evidence type="ECO:0000313" key="3">
    <source>
        <dbReference type="EMBL" id="MFC3983866.1"/>
    </source>
</evidence>
<organism evidence="3 4">
    <name type="scientific">Streptosporangium jomthongense</name>
    <dbReference type="NCBI Taxonomy" id="1193683"/>
    <lineage>
        <taxon>Bacteria</taxon>
        <taxon>Bacillati</taxon>
        <taxon>Actinomycetota</taxon>
        <taxon>Actinomycetes</taxon>
        <taxon>Streptosporangiales</taxon>
        <taxon>Streptosporangiaceae</taxon>
        <taxon>Streptosporangium</taxon>
    </lineage>
</organism>
<evidence type="ECO:0000313" key="4">
    <source>
        <dbReference type="Proteomes" id="UP001595698"/>
    </source>
</evidence>
<feature type="region of interest" description="Disordered" evidence="1">
    <location>
        <begin position="128"/>
        <end position="165"/>
    </location>
</feature>
<proteinExistence type="predicted"/>
<keyword evidence="2" id="KW-0812">Transmembrane</keyword>
<evidence type="ECO:0000256" key="1">
    <source>
        <dbReference type="SAM" id="MobiDB-lite"/>
    </source>
</evidence>
<sequence>MADVGGDSSGGPHDGYIPSYDAPTAPIPAIRAEDGTLINPRVPRRFPIGDGEETVLVPRPELPAEPSPEPEPEAAEEQESVWLFPMAGFPGLETDEREHAPEAPEPAESPSGGLSGVWAWEAAARNAAGDSPSKPVWTPAPAEEPAVRPTPSLVPGPPPALFAPPAKRRKEGLLTRIGDIPVRFVYSVGAALVTALAVFLIFMLFSGDRPHRIDQSGSGAGSGAAVVSPAPSPSAVALPGLPPTTKLRALPGTPSPVLGAVTDSRAAITYAKLGKPWQVADIPSFSAGQQVGTARQPGTMVVSGLLPGASPQADLKTDAEFRKAAAGAVRWTVANHYPAGAKVAWTASQKPATGKGWTLGYRVTYTVKGKRHTSQAALTLLDIGRRKPAILFVTVPDTRKELWADIAPLVASARAL</sequence>
<keyword evidence="4" id="KW-1185">Reference proteome</keyword>
<accession>A0ABV8F5P8</accession>
<gene>
    <name evidence="3" type="ORF">ACFOYY_27300</name>
</gene>
<feature type="transmembrane region" description="Helical" evidence="2">
    <location>
        <begin position="184"/>
        <end position="205"/>
    </location>
</feature>
<dbReference type="EMBL" id="JBHSBC010000032">
    <property type="protein sequence ID" value="MFC3983866.1"/>
    <property type="molecule type" value="Genomic_DNA"/>
</dbReference>
<feature type="region of interest" description="Disordered" evidence="1">
    <location>
        <begin position="1"/>
        <end position="78"/>
    </location>
</feature>
<keyword evidence="2" id="KW-1133">Transmembrane helix</keyword>
<evidence type="ECO:0000256" key="2">
    <source>
        <dbReference type="SAM" id="Phobius"/>
    </source>
</evidence>
<keyword evidence="2" id="KW-0472">Membrane</keyword>
<feature type="compositionally biased region" description="Acidic residues" evidence="1">
    <location>
        <begin position="68"/>
        <end position="78"/>
    </location>
</feature>
<name>A0ABV8F5P8_9ACTN</name>
<feature type="region of interest" description="Disordered" evidence="1">
    <location>
        <begin position="91"/>
        <end position="114"/>
    </location>
</feature>
<dbReference type="Proteomes" id="UP001595698">
    <property type="component" value="Unassembled WGS sequence"/>
</dbReference>